<organism evidence="2">
    <name type="scientific">Anopheles triannulatus</name>
    <dbReference type="NCBI Taxonomy" id="58253"/>
    <lineage>
        <taxon>Eukaryota</taxon>
        <taxon>Metazoa</taxon>
        <taxon>Ecdysozoa</taxon>
        <taxon>Arthropoda</taxon>
        <taxon>Hexapoda</taxon>
        <taxon>Insecta</taxon>
        <taxon>Pterygota</taxon>
        <taxon>Neoptera</taxon>
        <taxon>Endopterygota</taxon>
        <taxon>Diptera</taxon>
        <taxon>Nematocera</taxon>
        <taxon>Culicoidea</taxon>
        <taxon>Culicidae</taxon>
        <taxon>Anophelinae</taxon>
        <taxon>Anopheles</taxon>
    </lineage>
</organism>
<name>A0A2M4B645_9DIPT</name>
<dbReference type="AlphaFoldDB" id="A0A2M4B645"/>
<sequence length="84" mass="9618">MPLLSTHVLVSLLAKSCGQPVKWQGSCKKFLIAVWLLWKRRRQIVVPVTMRDAGNLPNHPVIQSHIPTIIDLITKYSLHSFRSF</sequence>
<proteinExistence type="predicted"/>
<keyword evidence="1" id="KW-0732">Signal</keyword>
<evidence type="ECO:0000256" key="1">
    <source>
        <dbReference type="SAM" id="SignalP"/>
    </source>
</evidence>
<feature type="signal peptide" evidence="1">
    <location>
        <begin position="1"/>
        <end position="18"/>
    </location>
</feature>
<accession>A0A2M4B645</accession>
<reference evidence="2" key="1">
    <citation type="submission" date="2018-01" db="EMBL/GenBank/DDBJ databases">
        <title>An insight into the sialome of Amazonian anophelines.</title>
        <authorList>
            <person name="Ribeiro J.M."/>
            <person name="Scarpassa V."/>
            <person name="Calvo E."/>
        </authorList>
    </citation>
    <scope>NUCLEOTIDE SEQUENCE</scope>
    <source>
        <tissue evidence="2">Salivary glands</tissue>
    </source>
</reference>
<dbReference type="EMBL" id="GGFK01015203">
    <property type="protein sequence ID" value="MBW48524.1"/>
    <property type="molecule type" value="Transcribed_RNA"/>
</dbReference>
<feature type="chain" id="PRO_5014785685" evidence="1">
    <location>
        <begin position="19"/>
        <end position="84"/>
    </location>
</feature>
<evidence type="ECO:0000313" key="2">
    <source>
        <dbReference type="EMBL" id="MBW48524.1"/>
    </source>
</evidence>
<protein>
    <submittedName>
        <fullName evidence="2">Putative secreted protein</fullName>
    </submittedName>
</protein>